<keyword evidence="3" id="KW-0633">Potassium transport</keyword>
<feature type="region of interest" description="Disordered" evidence="10">
    <location>
        <begin position="780"/>
        <end position="819"/>
    </location>
</feature>
<keyword evidence="6 11" id="KW-1133">Transmembrane helix</keyword>
<dbReference type="GO" id="GO:0016020">
    <property type="term" value="C:membrane"/>
    <property type="evidence" value="ECO:0007669"/>
    <property type="project" value="UniProtKB-SubCell"/>
</dbReference>
<accession>A0AAD3S5Z2</accession>
<feature type="transmembrane region" description="Helical" evidence="11">
    <location>
        <begin position="102"/>
        <end position="119"/>
    </location>
</feature>
<feature type="transmembrane region" description="Helical" evidence="11">
    <location>
        <begin position="353"/>
        <end position="374"/>
    </location>
</feature>
<dbReference type="Gene3D" id="1.20.1530.20">
    <property type="match status" value="1"/>
</dbReference>
<evidence type="ECO:0000256" key="3">
    <source>
        <dbReference type="ARBA" id="ARBA00022538"/>
    </source>
</evidence>
<evidence type="ECO:0008006" key="17">
    <source>
        <dbReference type="Google" id="ProtNLM"/>
    </source>
</evidence>
<dbReference type="Pfam" id="PF23256">
    <property type="entry name" value="CHX17_2nd"/>
    <property type="match status" value="1"/>
</dbReference>
<dbReference type="PANTHER" id="PTHR32468:SF35">
    <property type="entry name" value="CATION_H+ EXCHANGER DOMAIN-CONTAINING PROTEIN"/>
    <property type="match status" value="1"/>
</dbReference>
<evidence type="ECO:0000256" key="1">
    <source>
        <dbReference type="ARBA" id="ARBA00004141"/>
    </source>
</evidence>
<dbReference type="InterPro" id="IPR038770">
    <property type="entry name" value="Na+/solute_symporter_sf"/>
</dbReference>
<dbReference type="InterPro" id="IPR057291">
    <property type="entry name" value="CHX17_2nd"/>
</dbReference>
<evidence type="ECO:0000256" key="10">
    <source>
        <dbReference type="SAM" id="MobiDB-lite"/>
    </source>
</evidence>
<evidence type="ECO:0000256" key="9">
    <source>
        <dbReference type="ARBA" id="ARBA00038341"/>
    </source>
</evidence>
<evidence type="ECO:0000313" key="16">
    <source>
        <dbReference type="Proteomes" id="UP001279734"/>
    </source>
</evidence>
<feature type="transmembrane region" description="Helical" evidence="11">
    <location>
        <begin position="234"/>
        <end position="256"/>
    </location>
</feature>
<feature type="transmembrane region" description="Helical" evidence="11">
    <location>
        <begin position="172"/>
        <end position="193"/>
    </location>
</feature>
<protein>
    <recommendedName>
        <fullName evidence="17">Cation/H+ exchanger domain-containing protein</fullName>
    </recommendedName>
</protein>
<keyword evidence="2" id="KW-0813">Transport</keyword>
<dbReference type="InterPro" id="IPR057290">
    <property type="entry name" value="CHX17_C"/>
</dbReference>
<dbReference type="PANTHER" id="PTHR32468">
    <property type="entry name" value="CATION/H + ANTIPORTER"/>
    <property type="match status" value="1"/>
</dbReference>
<dbReference type="Proteomes" id="UP001279734">
    <property type="component" value="Unassembled WGS sequence"/>
</dbReference>
<dbReference type="GO" id="GO:0006813">
    <property type="term" value="P:potassium ion transport"/>
    <property type="evidence" value="ECO:0007669"/>
    <property type="project" value="UniProtKB-KW"/>
</dbReference>
<evidence type="ECO:0000256" key="6">
    <source>
        <dbReference type="ARBA" id="ARBA00022989"/>
    </source>
</evidence>
<keyword evidence="16" id="KW-1185">Reference proteome</keyword>
<dbReference type="GO" id="GO:1902600">
    <property type="term" value="P:proton transmembrane transport"/>
    <property type="evidence" value="ECO:0007669"/>
    <property type="project" value="InterPro"/>
</dbReference>
<name>A0AAD3S5Z2_NEPGR</name>
<evidence type="ECO:0000259" key="13">
    <source>
        <dbReference type="Pfam" id="PF23256"/>
    </source>
</evidence>
<feature type="domain" description="Cation/H(+) antiporter central" evidence="13">
    <location>
        <begin position="529"/>
        <end position="619"/>
    </location>
</feature>
<dbReference type="AlphaFoldDB" id="A0AAD3S5Z2"/>
<evidence type="ECO:0000256" key="8">
    <source>
        <dbReference type="ARBA" id="ARBA00023136"/>
    </source>
</evidence>
<dbReference type="GO" id="GO:0006885">
    <property type="term" value="P:regulation of pH"/>
    <property type="evidence" value="ECO:0007669"/>
    <property type="project" value="TreeGrafter"/>
</dbReference>
<organism evidence="15 16">
    <name type="scientific">Nepenthes gracilis</name>
    <name type="common">Slender pitcher plant</name>
    <dbReference type="NCBI Taxonomy" id="150966"/>
    <lineage>
        <taxon>Eukaryota</taxon>
        <taxon>Viridiplantae</taxon>
        <taxon>Streptophyta</taxon>
        <taxon>Embryophyta</taxon>
        <taxon>Tracheophyta</taxon>
        <taxon>Spermatophyta</taxon>
        <taxon>Magnoliopsida</taxon>
        <taxon>eudicotyledons</taxon>
        <taxon>Gunneridae</taxon>
        <taxon>Pentapetalae</taxon>
        <taxon>Caryophyllales</taxon>
        <taxon>Nepenthaceae</taxon>
        <taxon>Nepenthes</taxon>
    </lineage>
</organism>
<dbReference type="GO" id="GO:0015297">
    <property type="term" value="F:antiporter activity"/>
    <property type="evidence" value="ECO:0007669"/>
    <property type="project" value="InterPro"/>
</dbReference>
<feature type="transmembrane region" description="Helical" evidence="11">
    <location>
        <begin position="140"/>
        <end position="160"/>
    </location>
</feature>
<reference evidence="15" key="1">
    <citation type="submission" date="2023-05" db="EMBL/GenBank/DDBJ databases">
        <title>Nepenthes gracilis genome sequencing.</title>
        <authorList>
            <person name="Fukushima K."/>
        </authorList>
    </citation>
    <scope>NUCLEOTIDE SEQUENCE</scope>
    <source>
        <strain evidence="15">SING2019-196</strain>
    </source>
</reference>
<evidence type="ECO:0000259" key="12">
    <source>
        <dbReference type="Pfam" id="PF00999"/>
    </source>
</evidence>
<comment type="subcellular location">
    <subcellularLocation>
        <location evidence="1">Membrane</location>
        <topology evidence="1">Multi-pass membrane protein</topology>
    </subcellularLocation>
</comment>
<comment type="similarity">
    <text evidence="9">Belongs to the monovalent cation:proton antiporter 2 (CPA2) transporter (TC 2.A.37) family. CHX (TC 2.A.37.4) subfamily.</text>
</comment>
<keyword evidence="7" id="KW-0406">Ion transport</keyword>
<evidence type="ECO:0000259" key="14">
    <source>
        <dbReference type="Pfam" id="PF23259"/>
    </source>
</evidence>
<feature type="transmembrane region" description="Helical" evidence="11">
    <location>
        <begin position="419"/>
        <end position="440"/>
    </location>
</feature>
<proteinExistence type="inferred from homology"/>
<dbReference type="Pfam" id="PF00999">
    <property type="entry name" value="Na_H_Exchanger"/>
    <property type="match status" value="1"/>
</dbReference>
<dbReference type="InterPro" id="IPR050794">
    <property type="entry name" value="CPA2_transporter"/>
</dbReference>
<evidence type="ECO:0000256" key="11">
    <source>
        <dbReference type="SAM" id="Phobius"/>
    </source>
</evidence>
<evidence type="ECO:0000313" key="15">
    <source>
        <dbReference type="EMBL" id="GMH05063.1"/>
    </source>
</evidence>
<keyword evidence="5" id="KW-0630">Potassium</keyword>
<comment type="caution">
    <text evidence="15">The sequence shown here is derived from an EMBL/GenBank/DDBJ whole genome shotgun (WGS) entry which is preliminary data.</text>
</comment>
<evidence type="ECO:0000256" key="5">
    <source>
        <dbReference type="ARBA" id="ARBA00022958"/>
    </source>
</evidence>
<feature type="transmembrane region" description="Helical" evidence="11">
    <location>
        <begin position="276"/>
        <end position="300"/>
    </location>
</feature>
<evidence type="ECO:0000256" key="7">
    <source>
        <dbReference type="ARBA" id="ARBA00023065"/>
    </source>
</evidence>
<feature type="domain" description="Cation/H(+) antiporter C-terminal" evidence="14">
    <location>
        <begin position="635"/>
        <end position="775"/>
    </location>
</feature>
<sequence>MAGHDAFSMRVVDSRNWSIYCHELSPNWSSGFFHHNNPLHYNVPLLLMQLSLIFVTSRLVEFCLKPLGQSAIVGQILGGMLLGPSLLSRNQAVASTLFPKRGSMILETFATFGLVLFSFEMGLKMDSNLMIRPKRMAMTIGGSMFFISTSVPLAVCFILREKVSMDSSLSQSLPLLAVTQSLTAFQVIACLLTELKILNTDVGRLAVASSMFCDLIGISVMAFGFSVSRAVGRSIVTFTGSILSTIALLVVIVFAIRPAILRFLQATSAANSLNELHMAAVFLSILISAFASEIVGQHYALGPLILGLALPDGPPLGAAISQKLDTLVTGLMYPTFLTVSGLKMNIFAVSFQALWVIGLIVLSGTILKLGTVILPAIYGKIPVQDAFVLGLVLNAKGITELIIYNLWRYDGKLTDQEFTASVISVLVLSAITTPLIRFLYDPPNLYVPIKRMTVQHNKRGTELRIAVCIHNQDNVPTIINLLEASTVSQESPVSVIGVILVELIGRTVPMFTACQPHNQTLQPSSSSSNPIINAFNHYGRQNEGTATVDLFTNMSHYDSMHVEVCQIALEKRANILIVPFHRKWAVDGTVETGSEAIRAMNQRLIDKAPCSLAVLIDRAPVTGCLTILNSRIVYQVAVLFIGGTDDAEALAYGARMSGHERVAVTVIRFLLLGDDNSRERKHDTDLVHDYRHANIGNERFAYREEVVRDGAELAEAIKCMERCFDLILVGRNRPKTDLLFGLDNWSECPELGVVGDMLAAADTRSTASVLVVQQQRLAGNPVPMLNDPNQSTHDVGPDGRGSSARRSFVAISMERDGRS</sequence>
<keyword evidence="4 11" id="KW-0812">Transmembrane</keyword>
<keyword evidence="8 11" id="KW-0472">Membrane</keyword>
<feature type="domain" description="Cation/H+ exchanger transmembrane" evidence="12">
    <location>
        <begin position="57"/>
        <end position="435"/>
    </location>
</feature>
<dbReference type="GO" id="GO:0012505">
    <property type="term" value="C:endomembrane system"/>
    <property type="evidence" value="ECO:0007669"/>
    <property type="project" value="TreeGrafter"/>
</dbReference>
<feature type="transmembrane region" description="Helical" evidence="11">
    <location>
        <begin position="205"/>
        <end position="228"/>
    </location>
</feature>
<evidence type="ECO:0000256" key="2">
    <source>
        <dbReference type="ARBA" id="ARBA00022448"/>
    </source>
</evidence>
<evidence type="ECO:0000256" key="4">
    <source>
        <dbReference type="ARBA" id="ARBA00022692"/>
    </source>
</evidence>
<dbReference type="InterPro" id="IPR006153">
    <property type="entry name" value="Cation/H_exchanger_TM"/>
</dbReference>
<dbReference type="Pfam" id="PF23259">
    <property type="entry name" value="CHX17_C"/>
    <property type="match status" value="1"/>
</dbReference>
<dbReference type="EMBL" id="BSYO01000005">
    <property type="protein sequence ID" value="GMH05063.1"/>
    <property type="molecule type" value="Genomic_DNA"/>
</dbReference>
<feature type="transmembrane region" description="Helical" evidence="11">
    <location>
        <begin position="386"/>
        <end position="407"/>
    </location>
</feature>
<gene>
    <name evidence="15" type="ORF">Nepgr_006903</name>
</gene>